<dbReference type="EMBL" id="CH991545">
    <property type="protein sequence ID" value="EDQ91353.1"/>
    <property type="molecule type" value="Genomic_DNA"/>
</dbReference>
<accession>A9UU32</accession>
<reference evidence="2 3" key="1">
    <citation type="journal article" date="2008" name="Nature">
        <title>The genome of the choanoflagellate Monosiga brevicollis and the origin of metazoans.</title>
        <authorList>
            <consortium name="JGI Sequencing"/>
            <person name="King N."/>
            <person name="Westbrook M.J."/>
            <person name="Young S.L."/>
            <person name="Kuo A."/>
            <person name="Abedin M."/>
            <person name="Chapman J."/>
            <person name="Fairclough S."/>
            <person name="Hellsten U."/>
            <person name="Isogai Y."/>
            <person name="Letunic I."/>
            <person name="Marr M."/>
            <person name="Pincus D."/>
            <person name="Putnam N."/>
            <person name="Rokas A."/>
            <person name="Wright K.J."/>
            <person name="Zuzow R."/>
            <person name="Dirks W."/>
            <person name="Good M."/>
            <person name="Goodstein D."/>
            <person name="Lemons D."/>
            <person name="Li W."/>
            <person name="Lyons J.B."/>
            <person name="Morris A."/>
            <person name="Nichols S."/>
            <person name="Richter D.J."/>
            <person name="Salamov A."/>
            <person name="Bork P."/>
            <person name="Lim W.A."/>
            <person name="Manning G."/>
            <person name="Miller W.T."/>
            <person name="McGinnis W."/>
            <person name="Shapiro H."/>
            <person name="Tjian R."/>
            <person name="Grigoriev I.V."/>
            <person name="Rokhsar D."/>
        </authorList>
    </citation>
    <scope>NUCLEOTIDE SEQUENCE [LARGE SCALE GENOMIC DNA]</scope>
    <source>
        <strain evidence="3">MX1 / ATCC 50154</strain>
    </source>
</reference>
<sequence>MSSRFSAPKPRRVVRDFSAGKDLLESLRVLNDALEDDVAKLSVAKAFDNLSKKNAEDSKLFRSMMLELRQIAQEGLEESRDASQIDYPSKNKNKQKGNSIKPPPVSKKSALTALFMKIEDEAQQAVHNAEYEISVACTEQVTLDGVKSAAEFMQRFKENEINIQQLETQKRIQILNSGHFLQQGMKAFPPPDTFLWGVSRELQLSISTLRKRMQYCHLLTQMPILLLCPSANYAFVTSHVKAIQNYVKDTPGTALLGCRPSFTKRGIASETEFDAALPAPRVELKPIEGGREGSLDEPTAQLQEQDEEYRHASLGAAVDALQTVSLEQLTFLSYKVTPVKLPDVPGAADRLSRMDIGSDVEPQTSQKEYYYPSFTLKRDVKEYYYPPFTLKRDVKEYYYPSFTLKRD</sequence>
<dbReference type="KEGG" id="mbr:MONBRDRAFT_31573"/>
<dbReference type="GeneID" id="5888869"/>
<evidence type="ECO:0000313" key="2">
    <source>
        <dbReference type="EMBL" id="EDQ91353.1"/>
    </source>
</evidence>
<proteinExistence type="predicted"/>
<organism evidence="2 3">
    <name type="scientific">Monosiga brevicollis</name>
    <name type="common">Choanoflagellate</name>
    <dbReference type="NCBI Taxonomy" id="81824"/>
    <lineage>
        <taxon>Eukaryota</taxon>
        <taxon>Choanoflagellata</taxon>
        <taxon>Craspedida</taxon>
        <taxon>Salpingoecidae</taxon>
        <taxon>Monosiga</taxon>
    </lineage>
</organism>
<gene>
    <name evidence="2" type="ORF">MONBRDRAFT_31573</name>
</gene>
<protein>
    <submittedName>
        <fullName evidence="2">Uncharacterized protein</fullName>
    </submittedName>
</protein>
<evidence type="ECO:0000256" key="1">
    <source>
        <dbReference type="SAM" id="MobiDB-lite"/>
    </source>
</evidence>
<name>A9UU32_MONBE</name>
<feature type="region of interest" description="Disordered" evidence="1">
    <location>
        <begin position="77"/>
        <end position="105"/>
    </location>
</feature>
<dbReference type="InParanoid" id="A9UU32"/>
<dbReference type="RefSeq" id="XP_001743775.1">
    <property type="nucleotide sequence ID" value="XM_001743723.1"/>
</dbReference>
<dbReference type="AlphaFoldDB" id="A9UU32"/>
<dbReference type="Proteomes" id="UP000001357">
    <property type="component" value="Unassembled WGS sequence"/>
</dbReference>
<evidence type="ECO:0000313" key="3">
    <source>
        <dbReference type="Proteomes" id="UP000001357"/>
    </source>
</evidence>
<keyword evidence="3" id="KW-1185">Reference proteome</keyword>